<proteinExistence type="inferred from homology"/>
<dbReference type="SUPFAM" id="SSF100950">
    <property type="entry name" value="NagB/RpiA/CoA transferase-like"/>
    <property type="match status" value="1"/>
</dbReference>
<dbReference type="PANTHER" id="PTHR23407">
    <property type="entry name" value="ATPASE INHIBITOR/5-FORMYLTETRAHYDROFOLATE CYCLO-LIGASE"/>
    <property type="match status" value="1"/>
</dbReference>
<dbReference type="NCBIfam" id="TIGR02727">
    <property type="entry name" value="MTHFS_bact"/>
    <property type="match status" value="1"/>
</dbReference>
<dbReference type="EMBL" id="JBJIAA010000016">
    <property type="protein sequence ID" value="MFL0252338.1"/>
    <property type="molecule type" value="Genomic_DNA"/>
</dbReference>
<evidence type="ECO:0000256" key="1">
    <source>
        <dbReference type="ARBA" id="ARBA00010638"/>
    </source>
</evidence>
<keyword evidence="2 4" id="KW-0547">Nucleotide-binding</keyword>
<name>A0ABW8TLH2_9CLOT</name>
<dbReference type="InterPro" id="IPR002698">
    <property type="entry name" value="FTHF_cligase"/>
</dbReference>
<keyword evidence="4" id="KW-0460">Magnesium</keyword>
<comment type="cofactor">
    <cofactor evidence="4">
        <name>Mg(2+)</name>
        <dbReference type="ChEBI" id="CHEBI:18420"/>
    </cofactor>
</comment>
<keyword evidence="3 4" id="KW-0067">ATP-binding</keyword>
<dbReference type="Gene3D" id="3.40.50.10420">
    <property type="entry name" value="NagB/RpiA/CoA transferase-like"/>
    <property type="match status" value="1"/>
</dbReference>
<evidence type="ECO:0000313" key="6">
    <source>
        <dbReference type="Proteomes" id="UP001623592"/>
    </source>
</evidence>
<keyword evidence="4" id="KW-0479">Metal-binding</keyword>
<reference evidence="5 6" key="1">
    <citation type="submission" date="2024-11" db="EMBL/GenBank/DDBJ databases">
        <authorList>
            <person name="Heng Y.C."/>
            <person name="Lim A.C.H."/>
            <person name="Lee J.K.Y."/>
            <person name="Kittelmann S."/>
        </authorList>
    </citation>
    <scope>NUCLEOTIDE SEQUENCE [LARGE SCALE GENOMIC DNA]</scope>
    <source>
        <strain evidence="5 6">WILCCON 0114</strain>
    </source>
</reference>
<comment type="catalytic activity">
    <reaction evidence="4">
        <text>(6S)-5-formyl-5,6,7,8-tetrahydrofolate + ATP = (6R)-5,10-methenyltetrahydrofolate + ADP + phosphate</text>
        <dbReference type="Rhea" id="RHEA:10488"/>
        <dbReference type="ChEBI" id="CHEBI:30616"/>
        <dbReference type="ChEBI" id="CHEBI:43474"/>
        <dbReference type="ChEBI" id="CHEBI:57455"/>
        <dbReference type="ChEBI" id="CHEBI:57457"/>
        <dbReference type="ChEBI" id="CHEBI:456216"/>
        <dbReference type="EC" id="6.3.3.2"/>
    </reaction>
</comment>
<evidence type="ECO:0000256" key="2">
    <source>
        <dbReference type="ARBA" id="ARBA00022741"/>
    </source>
</evidence>
<comment type="caution">
    <text evidence="5">The sequence shown here is derived from an EMBL/GenBank/DDBJ whole genome shotgun (WGS) entry which is preliminary data.</text>
</comment>
<dbReference type="Proteomes" id="UP001623592">
    <property type="component" value="Unassembled WGS sequence"/>
</dbReference>
<accession>A0ABW8TLH2</accession>
<dbReference type="Pfam" id="PF01812">
    <property type="entry name" value="5-FTHF_cyc-lig"/>
    <property type="match status" value="1"/>
</dbReference>
<keyword evidence="5" id="KW-0436">Ligase</keyword>
<dbReference type="InterPro" id="IPR037171">
    <property type="entry name" value="NagB/RpiA_transferase-like"/>
</dbReference>
<dbReference type="EC" id="6.3.3.2" evidence="4"/>
<gene>
    <name evidence="5" type="ORF">ACJDT4_18150</name>
</gene>
<organism evidence="5 6">
    <name type="scientific">Clostridium neuense</name>
    <dbReference type="NCBI Taxonomy" id="1728934"/>
    <lineage>
        <taxon>Bacteria</taxon>
        <taxon>Bacillati</taxon>
        <taxon>Bacillota</taxon>
        <taxon>Clostridia</taxon>
        <taxon>Eubacteriales</taxon>
        <taxon>Clostridiaceae</taxon>
        <taxon>Clostridium</taxon>
    </lineage>
</organism>
<protein>
    <recommendedName>
        <fullName evidence="4">5-formyltetrahydrofolate cyclo-ligase</fullName>
        <ecNumber evidence="4">6.3.3.2</ecNumber>
    </recommendedName>
</protein>
<dbReference type="GO" id="GO:0030272">
    <property type="term" value="F:5-formyltetrahydrofolate cyclo-ligase activity"/>
    <property type="evidence" value="ECO:0007669"/>
    <property type="project" value="UniProtKB-EC"/>
</dbReference>
<comment type="similarity">
    <text evidence="1 4">Belongs to the 5-formyltetrahydrofolate cyclo-ligase family.</text>
</comment>
<dbReference type="InterPro" id="IPR024185">
    <property type="entry name" value="FTHF_cligase-like_sf"/>
</dbReference>
<dbReference type="RefSeq" id="WP_406788996.1">
    <property type="nucleotide sequence ID" value="NZ_JBJIAA010000016.1"/>
</dbReference>
<evidence type="ECO:0000256" key="4">
    <source>
        <dbReference type="RuleBase" id="RU361279"/>
    </source>
</evidence>
<dbReference type="PANTHER" id="PTHR23407:SF1">
    <property type="entry name" value="5-FORMYLTETRAHYDROFOLATE CYCLO-LIGASE"/>
    <property type="match status" value="1"/>
</dbReference>
<evidence type="ECO:0000256" key="3">
    <source>
        <dbReference type="ARBA" id="ARBA00022840"/>
    </source>
</evidence>
<keyword evidence="6" id="KW-1185">Reference proteome</keyword>
<sequence length="180" mass="20912">MNKSELRKKILEIRNSIDVYEKQVKDSKIFNNIINSYQYKHSNNIFIFVSYSSEVDTHKVIEYSLKNGKRIFVPKVISKKLGMEVIEIRGFSDLKRSKYGILEPCENNYIRPEEIDVAFIPGLAFDKKGGRLGYGGGFYDRYLKLLKKSTAKIGLCYSFQVIENVPMEEYDIRIDGIIED</sequence>
<evidence type="ECO:0000313" key="5">
    <source>
        <dbReference type="EMBL" id="MFL0252338.1"/>
    </source>
</evidence>
<dbReference type="PIRSF" id="PIRSF006806">
    <property type="entry name" value="FTHF_cligase"/>
    <property type="match status" value="1"/>
</dbReference>